<dbReference type="RefSeq" id="WP_197012679.1">
    <property type="nucleotide sequence ID" value="NZ_BAABES010000021.1"/>
</dbReference>
<protein>
    <recommendedName>
        <fullName evidence="2">Cytochrome bc1 complex Rieske iron-sulfur subunit</fullName>
    </recommendedName>
    <alternativeName>
        <fullName evidence="8">Cytochrome bc1 reductase complex subunit QcrA</fullName>
    </alternativeName>
</protein>
<keyword evidence="3" id="KW-0001">2Fe-2S</keyword>
<dbReference type="InterPro" id="IPR014349">
    <property type="entry name" value="Rieske_Fe-S_prot"/>
</dbReference>
<evidence type="ECO:0000256" key="5">
    <source>
        <dbReference type="ARBA" id="ARBA00023004"/>
    </source>
</evidence>
<evidence type="ECO:0000256" key="6">
    <source>
        <dbReference type="ARBA" id="ARBA00023014"/>
    </source>
</evidence>
<dbReference type="InterPro" id="IPR036922">
    <property type="entry name" value="Rieske_2Fe-2S_sf"/>
</dbReference>
<dbReference type="AlphaFoldDB" id="A0A931DN53"/>
<dbReference type="SUPFAM" id="SSF50022">
    <property type="entry name" value="ISP domain"/>
    <property type="match status" value="1"/>
</dbReference>
<evidence type="ECO:0000313" key="12">
    <source>
        <dbReference type="EMBL" id="MBG6090180.1"/>
    </source>
</evidence>
<keyword evidence="7" id="KW-1015">Disulfide bond</keyword>
<dbReference type="InterPro" id="IPR005805">
    <property type="entry name" value="Rieske_Fe-S_prot_C"/>
</dbReference>
<dbReference type="PRINTS" id="PR00162">
    <property type="entry name" value="RIESKE"/>
</dbReference>
<evidence type="ECO:0000313" key="13">
    <source>
        <dbReference type="Proteomes" id="UP000614047"/>
    </source>
</evidence>
<evidence type="ECO:0000256" key="7">
    <source>
        <dbReference type="ARBA" id="ARBA00023157"/>
    </source>
</evidence>
<dbReference type="PROSITE" id="PS51318">
    <property type="entry name" value="TAT"/>
    <property type="match status" value="1"/>
</dbReference>
<comment type="function">
    <text evidence="1">Iron-sulfur subunit of the cytochrome bc1 complex, an essential component of the respiratory electron transport chain required for ATP synthesis. The bc1 complex catalyzes the oxidation of menaquinol and the reduction of cytochrome c in the respiratory chain. The bc1 complex operates through a Q-cycle mechanism that couples electron transfer to generation of the proton gradient that drives ATP synthesis.</text>
</comment>
<evidence type="ECO:0000256" key="9">
    <source>
        <dbReference type="ARBA" id="ARBA00034078"/>
    </source>
</evidence>
<sequence length="176" mass="16611">MAQAPAPRTDSPAPAAGAEPPTAGPAAGAGEAGRTRRGLLIGAGLAGAAGLAAACGGGDDAGGAAGGEGSGGGGGEGGAGGGNALARTSEIPVGGGKIFEAEKVVVVQPAQGQFKAYSTACTHKGCPVKKVSGGVIECPCHGSKFKIEDGSVASPPATKPLEEKQINVQGDQITLA</sequence>
<gene>
    <name evidence="12" type="ORF">IW256_004293</name>
</gene>
<evidence type="ECO:0000256" key="1">
    <source>
        <dbReference type="ARBA" id="ARBA00002494"/>
    </source>
</evidence>
<dbReference type="GO" id="GO:0051537">
    <property type="term" value="F:2 iron, 2 sulfur cluster binding"/>
    <property type="evidence" value="ECO:0007669"/>
    <property type="project" value="UniProtKB-KW"/>
</dbReference>
<organism evidence="12 13">
    <name type="scientific">Actinomadura viridis</name>
    <dbReference type="NCBI Taxonomy" id="58110"/>
    <lineage>
        <taxon>Bacteria</taxon>
        <taxon>Bacillati</taxon>
        <taxon>Actinomycetota</taxon>
        <taxon>Actinomycetes</taxon>
        <taxon>Streptosporangiales</taxon>
        <taxon>Thermomonosporaceae</taxon>
        <taxon>Actinomadura</taxon>
    </lineage>
</organism>
<name>A0A931DN53_9ACTN</name>
<keyword evidence="4" id="KW-0479">Metal-binding</keyword>
<feature type="compositionally biased region" description="Gly residues" evidence="10">
    <location>
        <begin position="67"/>
        <end position="83"/>
    </location>
</feature>
<dbReference type="FunFam" id="2.102.10.10:FF:000016">
    <property type="entry name" value="Nitrite reductase/ring-hydroxylating ferredoxin subunit"/>
    <property type="match status" value="1"/>
</dbReference>
<dbReference type="GO" id="GO:0016705">
    <property type="term" value="F:oxidoreductase activity, acting on paired donors, with incorporation or reduction of molecular oxygen"/>
    <property type="evidence" value="ECO:0007669"/>
    <property type="project" value="UniProtKB-ARBA"/>
</dbReference>
<dbReference type="InterPro" id="IPR006311">
    <property type="entry name" value="TAT_signal"/>
</dbReference>
<evidence type="ECO:0000259" key="11">
    <source>
        <dbReference type="PROSITE" id="PS51296"/>
    </source>
</evidence>
<dbReference type="Pfam" id="PF00355">
    <property type="entry name" value="Rieske"/>
    <property type="match status" value="1"/>
</dbReference>
<dbReference type="PROSITE" id="PS51296">
    <property type="entry name" value="RIESKE"/>
    <property type="match status" value="1"/>
</dbReference>
<dbReference type="CDD" id="cd03467">
    <property type="entry name" value="Rieske"/>
    <property type="match status" value="1"/>
</dbReference>
<dbReference type="InterPro" id="IPR017941">
    <property type="entry name" value="Rieske_2Fe-2S"/>
</dbReference>
<proteinExistence type="predicted"/>
<evidence type="ECO:0000256" key="3">
    <source>
        <dbReference type="ARBA" id="ARBA00022714"/>
    </source>
</evidence>
<evidence type="ECO:0000256" key="8">
    <source>
        <dbReference type="ARBA" id="ARBA00029586"/>
    </source>
</evidence>
<feature type="region of interest" description="Disordered" evidence="10">
    <location>
        <begin position="1"/>
        <end position="32"/>
    </location>
</feature>
<dbReference type="PANTHER" id="PTHR10134">
    <property type="entry name" value="CYTOCHROME B-C1 COMPLEX SUBUNIT RIESKE, MITOCHONDRIAL"/>
    <property type="match status" value="1"/>
</dbReference>
<keyword evidence="5" id="KW-0408">Iron</keyword>
<keyword evidence="13" id="KW-1185">Reference proteome</keyword>
<comment type="cofactor">
    <cofactor evidence="9">
        <name>[2Fe-2S] cluster</name>
        <dbReference type="ChEBI" id="CHEBI:190135"/>
    </cofactor>
</comment>
<feature type="region of interest" description="Disordered" evidence="10">
    <location>
        <begin position="67"/>
        <end position="87"/>
    </location>
</feature>
<accession>A0A931DN53</accession>
<dbReference type="GO" id="GO:0004497">
    <property type="term" value="F:monooxygenase activity"/>
    <property type="evidence" value="ECO:0007669"/>
    <property type="project" value="UniProtKB-ARBA"/>
</dbReference>
<reference evidence="12" key="1">
    <citation type="submission" date="2020-11" db="EMBL/GenBank/DDBJ databases">
        <title>Sequencing the genomes of 1000 actinobacteria strains.</title>
        <authorList>
            <person name="Klenk H.-P."/>
        </authorList>
    </citation>
    <scope>NUCLEOTIDE SEQUENCE</scope>
    <source>
        <strain evidence="12">DSM 43175</strain>
    </source>
</reference>
<dbReference type="Proteomes" id="UP000614047">
    <property type="component" value="Unassembled WGS sequence"/>
</dbReference>
<keyword evidence="6" id="KW-0411">Iron-sulfur</keyword>
<evidence type="ECO:0000256" key="4">
    <source>
        <dbReference type="ARBA" id="ARBA00022723"/>
    </source>
</evidence>
<comment type="caution">
    <text evidence="12">The sequence shown here is derived from an EMBL/GenBank/DDBJ whole genome shotgun (WGS) entry which is preliminary data.</text>
</comment>
<evidence type="ECO:0000256" key="10">
    <source>
        <dbReference type="SAM" id="MobiDB-lite"/>
    </source>
</evidence>
<feature type="domain" description="Rieske" evidence="11">
    <location>
        <begin position="83"/>
        <end position="175"/>
    </location>
</feature>
<dbReference type="GO" id="GO:0016020">
    <property type="term" value="C:membrane"/>
    <property type="evidence" value="ECO:0007669"/>
    <property type="project" value="InterPro"/>
</dbReference>
<dbReference type="GO" id="GO:0046872">
    <property type="term" value="F:metal ion binding"/>
    <property type="evidence" value="ECO:0007669"/>
    <property type="project" value="UniProtKB-KW"/>
</dbReference>
<dbReference type="EMBL" id="JADOUA010000001">
    <property type="protein sequence ID" value="MBG6090180.1"/>
    <property type="molecule type" value="Genomic_DNA"/>
</dbReference>
<dbReference type="Gene3D" id="2.102.10.10">
    <property type="entry name" value="Rieske [2Fe-2S] iron-sulphur domain"/>
    <property type="match status" value="1"/>
</dbReference>
<feature type="compositionally biased region" description="Low complexity" evidence="10">
    <location>
        <begin position="12"/>
        <end position="29"/>
    </location>
</feature>
<evidence type="ECO:0000256" key="2">
    <source>
        <dbReference type="ARBA" id="ARBA00015816"/>
    </source>
</evidence>